<evidence type="ECO:0000313" key="4">
    <source>
        <dbReference type="EMBL" id="TXD70838.1"/>
    </source>
</evidence>
<dbReference type="InterPro" id="IPR011006">
    <property type="entry name" value="CheY-like_superfamily"/>
</dbReference>
<dbReference type="PANTHER" id="PTHR44591">
    <property type="entry name" value="STRESS RESPONSE REGULATOR PROTEIN 1"/>
    <property type="match status" value="1"/>
</dbReference>
<protein>
    <submittedName>
        <fullName evidence="4">Response regulator</fullName>
    </submittedName>
</protein>
<keyword evidence="5" id="KW-1185">Reference proteome</keyword>
<dbReference type="EMBL" id="VORU01000001">
    <property type="protein sequence ID" value="TXD70838.1"/>
    <property type="molecule type" value="Genomic_DNA"/>
</dbReference>
<dbReference type="CDD" id="cd17574">
    <property type="entry name" value="REC_OmpR"/>
    <property type="match status" value="1"/>
</dbReference>
<dbReference type="Pfam" id="PF00072">
    <property type="entry name" value="Response_reg"/>
    <property type="match status" value="1"/>
</dbReference>
<dbReference type="Proteomes" id="UP000321945">
    <property type="component" value="Unassembled WGS sequence"/>
</dbReference>
<gene>
    <name evidence="4" type="ORF">ESV24_01740</name>
</gene>
<name>A0A5C6YTQ2_9FLAO</name>
<evidence type="ECO:0000259" key="3">
    <source>
        <dbReference type="PROSITE" id="PS50110"/>
    </source>
</evidence>
<evidence type="ECO:0000256" key="1">
    <source>
        <dbReference type="ARBA" id="ARBA00022553"/>
    </source>
</evidence>
<dbReference type="AlphaFoldDB" id="A0A5C6YTQ2"/>
<dbReference type="OrthoDB" id="9789181at2"/>
<comment type="caution">
    <text evidence="4">The sequence shown here is derived from an EMBL/GenBank/DDBJ whole genome shotgun (WGS) entry which is preliminary data.</text>
</comment>
<keyword evidence="1 2" id="KW-0597">Phosphoprotein</keyword>
<evidence type="ECO:0000313" key="5">
    <source>
        <dbReference type="Proteomes" id="UP000321945"/>
    </source>
</evidence>
<reference evidence="4 5" key="1">
    <citation type="submission" date="2019-08" db="EMBL/GenBank/DDBJ databases">
        <title>Genome of Aequorivita lipolytica Y10-2 (type strain).</title>
        <authorList>
            <person name="Bowman J.P."/>
        </authorList>
    </citation>
    <scope>NUCLEOTIDE SEQUENCE [LARGE SCALE GENOMIC DNA]</scope>
    <source>
        <strain evidence="4 5">Y10-2</strain>
    </source>
</reference>
<dbReference type="Gene3D" id="3.40.50.2300">
    <property type="match status" value="1"/>
</dbReference>
<dbReference type="InterPro" id="IPR050595">
    <property type="entry name" value="Bact_response_regulator"/>
</dbReference>
<dbReference type="RefSeq" id="WP_111813819.1">
    <property type="nucleotide sequence ID" value="NZ_CBCRZQ010000001.1"/>
</dbReference>
<feature type="modified residue" description="4-aspartylphosphate" evidence="2">
    <location>
        <position position="52"/>
    </location>
</feature>
<dbReference type="SMART" id="SM00448">
    <property type="entry name" value="REC"/>
    <property type="match status" value="1"/>
</dbReference>
<organism evidence="4 5">
    <name type="scientific">Aequorivita lipolytica</name>
    <dbReference type="NCBI Taxonomy" id="153267"/>
    <lineage>
        <taxon>Bacteria</taxon>
        <taxon>Pseudomonadati</taxon>
        <taxon>Bacteroidota</taxon>
        <taxon>Flavobacteriia</taxon>
        <taxon>Flavobacteriales</taxon>
        <taxon>Flavobacteriaceae</taxon>
        <taxon>Aequorivita</taxon>
    </lineage>
</organism>
<proteinExistence type="predicted"/>
<sequence>MKNILIVEDDRIIGEMLKYMFTSKGYKVWVQQHPGEIDNNIQENRIDLVLLDKFLGGLDGLLICNKIKTNNSTAHVPVIMMSALEEAKAECIQAGAHDFITKPFDMNDFFNKIEKVFNQTD</sequence>
<evidence type="ECO:0000256" key="2">
    <source>
        <dbReference type="PROSITE-ProRule" id="PRU00169"/>
    </source>
</evidence>
<accession>A0A5C6YTQ2</accession>
<dbReference type="PROSITE" id="PS50110">
    <property type="entry name" value="RESPONSE_REGULATORY"/>
    <property type="match status" value="1"/>
</dbReference>
<dbReference type="GO" id="GO:0000160">
    <property type="term" value="P:phosphorelay signal transduction system"/>
    <property type="evidence" value="ECO:0007669"/>
    <property type="project" value="InterPro"/>
</dbReference>
<feature type="domain" description="Response regulatory" evidence="3">
    <location>
        <begin position="3"/>
        <end position="117"/>
    </location>
</feature>
<dbReference type="SUPFAM" id="SSF52172">
    <property type="entry name" value="CheY-like"/>
    <property type="match status" value="1"/>
</dbReference>
<dbReference type="PANTHER" id="PTHR44591:SF3">
    <property type="entry name" value="RESPONSE REGULATORY DOMAIN-CONTAINING PROTEIN"/>
    <property type="match status" value="1"/>
</dbReference>
<dbReference type="InterPro" id="IPR001789">
    <property type="entry name" value="Sig_transdc_resp-reg_receiver"/>
</dbReference>